<dbReference type="Proteomes" id="UP000814033">
    <property type="component" value="Unassembled WGS sequence"/>
</dbReference>
<reference evidence="1" key="1">
    <citation type="submission" date="2021-02" db="EMBL/GenBank/DDBJ databases">
        <authorList>
            <consortium name="DOE Joint Genome Institute"/>
            <person name="Ahrendt S."/>
            <person name="Looney B.P."/>
            <person name="Miyauchi S."/>
            <person name="Morin E."/>
            <person name="Drula E."/>
            <person name="Courty P.E."/>
            <person name="Chicoki N."/>
            <person name="Fauchery L."/>
            <person name="Kohler A."/>
            <person name="Kuo A."/>
            <person name="Labutti K."/>
            <person name="Pangilinan J."/>
            <person name="Lipzen A."/>
            <person name="Riley R."/>
            <person name="Andreopoulos W."/>
            <person name="He G."/>
            <person name="Johnson J."/>
            <person name="Barry K.W."/>
            <person name="Grigoriev I.V."/>
            <person name="Nagy L."/>
            <person name="Hibbett D."/>
            <person name="Henrissat B."/>
            <person name="Matheny P.B."/>
            <person name="Labbe J."/>
            <person name="Martin F."/>
        </authorList>
    </citation>
    <scope>NUCLEOTIDE SEQUENCE</scope>
    <source>
        <strain evidence="1">FP105234-sp</strain>
    </source>
</reference>
<dbReference type="EMBL" id="MU276060">
    <property type="protein sequence ID" value="KAI0042554.1"/>
    <property type="molecule type" value="Genomic_DNA"/>
</dbReference>
<protein>
    <submittedName>
        <fullName evidence="1">Uncharacterized protein</fullName>
    </submittedName>
</protein>
<comment type="caution">
    <text evidence="1">The sequence shown here is derived from an EMBL/GenBank/DDBJ whole genome shotgun (WGS) entry which is preliminary data.</text>
</comment>
<evidence type="ECO:0000313" key="1">
    <source>
        <dbReference type="EMBL" id="KAI0042554.1"/>
    </source>
</evidence>
<gene>
    <name evidence="1" type="ORF">FA95DRAFT_1610111</name>
</gene>
<organism evidence="1 2">
    <name type="scientific">Auriscalpium vulgare</name>
    <dbReference type="NCBI Taxonomy" id="40419"/>
    <lineage>
        <taxon>Eukaryota</taxon>
        <taxon>Fungi</taxon>
        <taxon>Dikarya</taxon>
        <taxon>Basidiomycota</taxon>
        <taxon>Agaricomycotina</taxon>
        <taxon>Agaricomycetes</taxon>
        <taxon>Russulales</taxon>
        <taxon>Auriscalpiaceae</taxon>
        <taxon>Auriscalpium</taxon>
    </lineage>
</organism>
<reference evidence="1" key="2">
    <citation type="journal article" date="2022" name="New Phytol.">
        <title>Evolutionary transition to the ectomycorrhizal habit in the genomes of a hyperdiverse lineage of mushroom-forming fungi.</title>
        <authorList>
            <person name="Looney B."/>
            <person name="Miyauchi S."/>
            <person name="Morin E."/>
            <person name="Drula E."/>
            <person name="Courty P.E."/>
            <person name="Kohler A."/>
            <person name="Kuo A."/>
            <person name="LaButti K."/>
            <person name="Pangilinan J."/>
            <person name="Lipzen A."/>
            <person name="Riley R."/>
            <person name="Andreopoulos W."/>
            <person name="He G."/>
            <person name="Johnson J."/>
            <person name="Nolan M."/>
            <person name="Tritt A."/>
            <person name="Barry K.W."/>
            <person name="Grigoriev I.V."/>
            <person name="Nagy L.G."/>
            <person name="Hibbett D."/>
            <person name="Henrissat B."/>
            <person name="Matheny P.B."/>
            <person name="Labbe J."/>
            <person name="Martin F.M."/>
        </authorList>
    </citation>
    <scope>NUCLEOTIDE SEQUENCE</scope>
    <source>
        <strain evidence="1">FP105234-sp</strain>
    </source>
</reference>
<evidence type="ECO:0000313" key="2">
    <source>
        <dbReference type="Proteomes" id="UP000814033"/>
    </source>
</evidence>
<accession>A0ACB8RFA6</accession>
<name>A0ACB8RFA6_9AGAM</name>
<keyword evidence="2" id="KW-1185">Reference proteome</keyword>
<proteinExistence type="predicted"/>
<sequence length="360" mass="40625">MGGPSALPAFSHPASSKGLHRSAHQVMYQQKLTIEEALQQANGILLEDRSYLELNDEKVPINSKQLKELMKTTQMDRLSRFKVLQVTSDFSGIINVLAAYAGKKITTLSLHFTPGFYGLWLPLQNFVNLQHLTLERGVLWIDHADMLKVLKNFPKLERLSLRNIEFMRDIGTYDGDKKSSEEFRFHHLKKLIISVGIPTTLYLMDHLKAPNLARRSVTIEVPPSRPPNTNTSFQDTMMAAMYLRDGQNLSITPVILSPMVGEHDHPKGTAYTIMHTISPQHKDPYPFNLVSEVNFFWRSKWEGSDSEPMLVSVLALVLKTTGGQIFPSAEWISDDKGRTFKALDESIKQAANIIKPGRGV</sequence>